<dbReference type="InterPro" id="IPR025836">
    <property type="entry name" value="Zn_knuckle_CX2CX4HX4C"/>
</dbReference>
<evidence type="ECO:0000259" key="2">
    <source>
        <dbReference type="PROSITE" id="PS50158"/>
    </source>
</evidence>
<protein>
    <recommendedName>
        <fullName evidence="2">CCHC-type domain-containing protein</fullName>
    </recommendedName>
</protein>
<accession>A0ABU6T5Q4</accession>
<dbReference type="InterPro" id="IPR001878">
    <property type="entry name" value="Znf_CCHC"/>
</dbReference>
<sequence length="252" mass="28618">MENEENNVNDERVVYIDPLDIEGFNMDNLNLVSKVITTKELSYNSIRAAIMGIWGNLRGVAISEVGLNKVLISFKDHNKGLQMLKRGPWSIRGHLLNLRIWSGAIPISNIDHNLMQLWVQMHEVHLSHMSRYIVEKLGASLPKLPSVWITLKYERILDTYCLNCGIIGHNKRKCTNPTAIIKGELVKPKYAPGLGVNHPQPISALEEPEHVVDLEDYMEDAQPRLEVQVPEGGVLTIRQQLVQLISMQEAYR</sequence>
<keyword evidence="4" id="KW-1185">Reference proteome</keyword>
<reference evidence="3 4" key="1">
    <citation type="journal article" date="2023" name="Plants (Basel)">
        <title>Bridging the Gap: Combining Genomics and Transcriptomics Approaches to Understand Stylosanthes scabra, an Orphan Legume from the Brazilian Caatinga.</title>
        <authorList>
            <person name="Ferreira-Neto J.R.C."/>
            <person name="da Silva M.D."/>
            <person name="Binneck E."/>
            <person name="de Melo N.F."/>
            <person name="da Silva R.H."/>
            <person name="de Melo A.L.T.M."/>
            <person name="Pandolfi V."/>
            <person name="Bustamante F.O."/>
            <person name="Brasileiro-Vidal A.C."/>
            <person name="Benko-Iseppon A.M."/>
        </authorList>
    </citation>
    <scope>NUCLEOTIDE SEQUENCE [LARGE SCALE GENOMIC DNA]</scope>
    <source>
        <tissue evidence="3">Leaves</tissue>
    </source>
</reference>
<dbReference type="InterPro" id="IPR040256">
    <property type="entry name" value="At4g02000-like"/>
</dbReference>
<dbReference type="EMBL" id="JASCZI010090650">
    <property type="protein sequence ID" value="MED6144052.1"/>
    <property type="molecule type" value="Genomic_DNA"/>
</dbReference>
<name>A0ABU6T5Q4_9FABA</name>
<keyword evidence="1" id="KW-0862">Zinc</keyword>
<dbReference type="InterPro" id="IPR025558">
    <property type="entry name" value="DUF4283"/>
</dbReference>
<organism evidence="3 4">
    <name type="scientific">Stylosanthes scabra</name>
    <dbReference type="NCBI Taxonomy" id="79078"/>
    <lineage>
        <taxon>Eukaryota</taxon>
        <taxon>Viridiplantae</taxon>
        <taxon>Streptophyta</taxon>
        <taxon>Embryophyta</taxon>
        <taxon>Tracheophyta</taxon>
        <taxon>Spermatophyta</taxon>
        <taxon>Magnoliopsida</taxon>
        <taxon>eudicotyledons</taxon>
        <taxon>Gunneridae</taxon>
        <taxon>Pentapetalae</taxon>
        <taxon>rosids</taxon>
        <taxon>fabids</taxon>
        <taxon>Fabales</taxon>
        <taxon>Fabaceae</taxon>
        <taxon>Papilionoideae</taxon>
        <taxon>50 kb inversion clade</taxon>
        <taxon>dalbergioids sensu lato</taxon>
        <taxon>Dalbergieae</taxon>
        <taxon>Pterocarpus clade</taxon>
        <taxon>Stylosanthes</taxon>
    </lineage>
</organism>
<dbReference type="Proteomes" id="UP001341840">
    <property type="component" value="Unassembled WGS sequence"/>
</dbReference>
<keyword evidence="1" id="KW-0479">Metal-binding</keyword>
<dbReference type="Pfam" id="PF14392">
    <property type="entry name" value="zf-CCHC_4"/>
    <property type="match status" value="1"/>
</dbReference>
<dbReference type="PANTHER" id="PTHR31286:SF167">
    <property type="entry name" value="OS09G0268800 PROTEIN"/>
    <property type="match status" value="1"/>
</dbReference>
<evidence type="ECO:0000256" key="1">
    <source>
        <dbReference type="PROSITE-ProRule" id="PRU00047"/>
    </source>
</evidence>
<comment type="caution">
    <text evidence="3">The sequence shown here is derived from an EMBL/GenBank/DDBJ whole genome shotgun (WGS) entry which is preliminary data.</text>
</comment>
<evidence type="ECO:0000313" key="4">
    <source>
        <dbReference type="Proteomes" id="UP001341840"/>
    </source>
</evidence>
<evidence type="ECO:0000313" key="3">
    <source>
        <dbReference type="EMBL" id="MED6144052.1"/>
    </source>
</evidence>
<feature type="domain" description="CCHC-type" evidence="2">
    <location>
        <begin position="161"/>
        <end position="176"/>
    </location>
</feature>
<dbReference type="Pfam" id="PF14111">
    <property type="entry name" value="DUF4283"/>
    <property type="match status" value="1"/>
</dbReference>
<dbReference type="PANTHER" id="PTHR31286">
    <property type="entry name" value="GLYCINE-RICH CELL WALL STRUCTURAL PROTEIN 1.8-LIKE"/>
    <property type="match status" value="1"/>
</dbReference>
<gene>
    <name evidence="3" type="ORF">PIB30_011848</name>
</gene>
<dbReference type="PROSITE" id="PS50158">
    <property type="entry name" value="ZF_CCHC"/>
    <property type="match status" value="1"/>
</dbReference>
<keyword evidence="1" id="KW-0863">Zinc-finger</keyword>
<proteinExistence type="predicted"/>